<feature type="domain" description="DUF4412" evidence="3">
    <location>
        <begin position="46"/>
        <end position="141"/>
    </location>
</feature>
<keyword evidence="2" id="KW-0732">Signal</keyword>
<dbReference type="Proteomes" id="UP000606490">
    <property type="component" value="Unassembled WGS sequence"/>
</dbReference>
<gene>
    <name evidence="4" type="ORF">JMJ55_12065</name>
</gene>
<name>A0ABS1V2Y5_9PROT</name>
<dbReference type="Pfam" id="PF14371">
    <property type="entry name" value="DUF4412"/>
    <property type="match status" value="1"/>
</dbReference>
<keyword evidence="5" id="KW-1185">Reference proteome</keyword>
<comment type="caution">
    <text evidence="4">The sequence shown here is derived from an EMBL/GenBank/DDBJ whole genome shotgun (WGS) entry which is preliminary data.</text>
</comment>
<feature type="region of interest" description="Disordered" evidence="1">
    <location>
        <begin position="152"/>
        <end position="198"/>
    </location>
</feature>
<dbReference type="InterPro" id="IPR025524">
    <property type="entry name" value="DUF4412"/>
</dbReference>
<feature type="signal peptide" evidence="2">
    <location>
        <begin position="1"/>
        <end position="17"/>
    </location>
</feature>
<proteinExistence type="predicted"/>
<evidence type="ECO:0000313" key="5">
    <source>
        <dbReference type="Proteomes" id="UP000606490"/>
    </source>
</evidence>
<evidence type="ECO:0000313" key="4">
    <source>
        <dbReference type="EMBL" id="MBL6456062.1"/>
    </source>
</evidence>
<dbReference type="EMBL" id="JAEUXJ010000004">
    <property type="protein sequence ID" value="MBL6456062.1"/>
    <property type="molecule type" value="Genomic_DNA"/>
</dbReference>
<evidence type="ECO:0000259" key="3">
    <source>
        <dbReference type="Pfam" id="PF14371"/>
    </source>
</evidence>
<sequence>MRAALALACLIAAPAFAQDRPPLQPTRDVSVTYRLVGGSPGAPQGQEMRMSWLTGEGKMRVDMPGGIGWSVVDQKAQKVFVVMEAQRMVMDVPMEGAAMPSQPPASARFTRGGSETIAGQSCTVWKYEDGGNTGEACLTADGVMLRSTGTHAGQSGSVEATNVAYGTQDPARFRPPAGYQPMQLPPGMAAPAGRPPAR</sequence>
<protein>
    <submittedName>
        <fullName evidence="4">DUF4412 domain-containing protein</fullName>
    </submittedName>
</protein>
<accession>A0ABS1V2Y5</accession>
<reference evidence="4 5" key="1">
    <citation type="submission" date="2021-01" db="EMBL/GenBank/DDBJ databases">
        <title>Belnapia mucosa sp. nov. and Belnapia arida sp. nov., isolated from the Tabernas Desert (Almeria, Spain).</title>
        <authorList>
            <person name="Molina-Menor E."/>
            <person name="Vidal-Verdu A."/>
            <person name="Calonge A."/>
            <person name="Satari L."/>
            <person name="Pereto Magraner J."/>
            <person name="Porcar Miralles M."/>
        </authorList>
    </citation>
    <scope>NUCLEOTIDE SEQUENCE [LARGE SCALE GENOMIC DNA]</scope>
    <source>
        <strain evidence="4 5">T6</strain>
    </source>
</reference>
<organism evidence="4 5">
    <name type="scientific">Belnapia mucosa</name>
    <dbReference type="NCBI Taxonomy" id="2804532"/>
    <lineage>
        <taxon>Bacteria</taxon>
        <taxon>Pseudomonadati</taxon>
        <taxon>Pseudomonadota</taxon>
        <taxon>Alphaproteobacteria</taxon>
        <taxon>Acetobacterales</taxon>
        <taxon>Roseomonadaceae</taxon>
        <taxon>Belnapia</taxon>
    </lineage>
</organism>
<dbReference type="RefSeq" id="WP_202825801.1">
    <property type="nucleotide sequence ID" value="NZ_JAEUXJ010000004.1"/>
</dbReference>
<evidence type="ECO:0000256" key="1">
    <source>
        <dbReference type="SAM" id="MobiDB-lite"/>
    </source>
</evidence>
<feature type="compositionally biased region" description="Low complexity" evidence="1">
    <location>
        <begin position="185"/>
        <end position="198"/>
    </location>
</feature>
<feature type="chain" id="PRO_5047250484" evidence="2">
    <location>
        <begin position="18"/>
        <end position="198"/>
    </location>
</feature>
<evidence type="ECO:0000256" key="2">
    <source>
        <dbReference type="SAM" id="SignalP"/>
    </source>
</evidence>